<evidence type="ECO:0000259" key="6">
    <source>
        <dbReference type="Pfam" id="PF15469"/>
    </source>
</evidence>
<keyword evidence="2 4" id="KW-0813">Transport</keyword>
<dbReference type="AlphaFoldDB" id="A0AAD4GBD5"/>
<feature type="compositionally biased region" description="Low complexity" evidence="5">
    <location>
        <begin position="233"/>
        <end position="248"/>
    </location>
</feature>
<evidence type="ECO:0000256" key="3">
    <source>
        <dbReference type="ARBA" id="ARBA00022483"/>
    </source>
</evidence>
<dbReference type="PANTHER" id="PTHR13043:SF1">
    <property type="entry name" value="EXOCYST COMPLEX COMPONENT 2"/>
    <property type="match status" value="1"/>
</dbReference>
<keyword evidence="8" id="KW-1185">Reference proteome</keyword>
<dbReference type="Pfam" id="PF15469">
    <property type="entry name" value="Sec5"/>
    <property type="match status" value="1"/>
</dbReference>
<feature type="region of interest" description="Disordered" evidence="5">
    <location>
        <begin position="228"/>
        <end position="250"/>
    </location>
</feature>
<protein>
    <recommendedName>
        <fullName evidence="4">Exocyst complex component SEC5</fullName>
    </recommendedName>
</protein>
<evidence type="ECO:0000256" key="5">
    <source>
        <dbReference type="SAM" id="MobiDB-lite"/>
    </source>
</evidence>
<dbReference type="Proteomes" id="UP001194468">
    <property type="component" value="Unassembled WGS sequence"/>
</dbReference>
<dbReference type="GO" id="GO:0006893">
    <property type="term" value="P:Golgi to plasma membrane transport"/>
    <property type="evidence" value="ECO:0007669"/>
    <property type="project" value="UniProtKB-UniRule"/>
</dbReference>
<keyword evidence="3 4" id="KW-0268">Exocytosis</keyword>
<dbReference type="PANTHER" id="PTHR13043">
    <property type="entry name" value="EXOCYST COMPLEX COMPONENT SEC5"/>
    <property type="match status" value="1"/>
</dbReference>
<dbReference type="GO" id="GO:0006887">
    <property type="term" value="P:exocytosis"/>
    <property type="evidence" value="ECO:0007669"/>
    <property type="project" value="UniProtKB-KW"/>
</dbReference>
<organism evidence="7 8">
    <name type="scientific">Boletus edulis BED1</name>
    <dbReference type="NCBI Taxonomy" id="1328754"/>
    <lineage>
        <taxon>Eukaryota</taxon>
        <taxon>Fungi</taxon>
        <taxon>Dikarya</taxon>
        <taxon>Basidiomycota</taxon>
        <taxon>Agaricomycotina</taxon>
        <taxon>Agaricomycetes</taxon>
        <taxon>Agaricomycetidae</taxon>
        <taxon>Boletales</taxon>
        <taxon>Boletineae</taxon>
        <taxon>Boletaceae</taxon>
        <taxon>Boletoideae</taxon>
        <taxon>Boletus</taxon>
    </lineage>
</organism>
<name>A0AAD4GBD5_BOLED</name>
<keyword evidence="4" id="KW-0653">Protein transport</keyword>
<dbReference type="GO" id="GO:0015031">
    <property type="term" value="P:protein transport"/>
    <property type="evidence" value="ECO:0007669"/>
    <property type="project" value="UniProtKB-KW"/>
</dbReference>
<evidence type="ECO:0000256" key="2">
    <source>
        <dbReference type="ARBA" id="ARBA00022448"/>
    </source>
</evidence>
<evidence type="ECO:0000313" key="7">
    <source>
        <dbReference type="EMBL" id="KAF8434522.1"/>
    </source>
</evidence>
<dbReference type="GO" id="GO:0000145">
    <property type="term" value="C:exocyst"/>
    <property type="evidence" value="ECO:0007669"/>
    <property type="project" value="UniProtKB-UniRule"/>
</dbReference>
<feature type="domain" description="Exocyst complex component EXOC2/Sec5 N-terminal" evidence="6">
    <location>
        <begin position="52"/>
        <end position="857"/>
    </location>
</feature>
<dbReference type="InterPro" id="IPR029175">
    <property type="entry name" value="EXOC2/Sec5"/>
</dbReference>
<evidence type="ECO:0000313" key="8">
    <source>
        <dbReference type="Proteomes" id="UP001194468"/>
    </source>
</evidence>
<dbReference type="InterPro" id="IPR039481">
    <property type="entry name" value="EXOC2/Sec5_N_dom"/>
</dbReference>
<proteinExistence type="inferred from homology"/>
<comment type="similarity">
    <text evidence="1 4">Belongs to the SEC5 family.</text>
</comment>
<comment type="subunit">
    <text evidence="4">Component of the exocyst complex.</text>
</comment>
<comment type="function">
    <text evidence="4">Component of the exocyst complex involved in the docking of exocytic vesicles with fusion sites on the plasma membrane.</text>
</comment>
<dbReference type="EMBL" id="WHUW01000028">
    <property type="protein sequence ID" value="KAF8434522.1"/>
    <property type="molecule type" value="Genomic_DNA"/>
</dbReference>
<feature type="region of interest" description="Disordered" evidence="5">
    <location>
        <begin position="857"/>
        <end position="891"/>
    </location>
</feature>
<evidence type="ECO:0000256" key="4">
    <source>
        <dbReference type="RuleBase" id="RU365069"/>
    </source>
</evidence>
<sequence>MPASKINIGGDEASLLKTYKLSTLNPTKWEEVDYDLEDPLFVTSVGGDGDGDPLGLGATADLRSMDAETKATVMLSSKSFDPKAFLAAVHPNATYQDLAVGISHLQASIDARSEQVRVLVEDNFDRFVAVKASTDALYAEMRDGLLSDASDYASKPLTVHLKHSTVKANQVFLPVLENSAKAQRLRTTLSVFERSKFFFSLPGSLAESIEAGRYEAALRTYSKGKFLRDSRQGSGESSASGKSGGPASEQKRILDKVWSNVEKVMGEMRSLLLSKLQEPSRSVEEQEKTIEILLELNTSEDPIWTYFDSQHTHVMKQINTSYRSSVEATNNALGKVPPEISDPEGFNASLKSQLQLCLASLETKQPELVIAQSGGHEVWEAIFEMTKNMSETLLSSLPNFWKIARSFIEGKFKRPSGSRRSAQQCSQMALDIVKLYVSLLSEFFSLSDAVVMQRNSGDSPPKLLPGHSNSLTTAHFLIKILIEIQDCANEVAAMDIVPEASSNLRSLVESARWKFGDILVRVWLRDAALFHLLETWTPSTPDPSVTQFMSLFDVFQRQLTTHALKFAGGIELSSTSSSSFRTIQQNQISHAFMIKITKAFLDAVYAFLDGLVHLTSSEWSVTTETAGPSQQLPSKPYDLNDVDTRLLLMLSNFVYLSGTLIPNLISHLESAFGVSKEDDRNTLVKVVQALDKKLCDSYVKPKSGMVTKILREGILDREMDWYETPRPTEIRPYMFRVSMTLVEIHAQVSRVAEGLLDRVLYVVVEDAADEALHCFQQVKRFGMGGMLRATLEIEFMHQTLARYVSPTATKTLSGLYNKVAMAYAPRPGDENLQGHLDSVKKILAESRRATSIEFMCFRQPKEKGSSKATSGKPKSKADGMPRSAGQKRSAV</sequence>
<gene>
    <name evidence="7" type="ORF">L210DRAFT_3453840</name>
</gene>
<reference evidence="7" key="2">
    <citation type="journal article" date="2020" name="Nat. Commun.">
        <title>Large-scale genome sequencing of mycorrhizal fungi provides insights into the early evolution of symbiotic traits.</title>
        <authorList>
            <person name="Miyauchi S."/>
            <person name="Kiss E."/>
            <person name="Kuo A."/>
            <person name="Drula E."/>
            <person name="Kohler A."/>
            <person name="Sanchez-Garcia M."/>
            <person name="Morin E."/>
            <person name="Andreopoulos B."/>
            <person name="Barry K.W."/>
            <person name="Bonito G."/>
            <person name="Buee M."/>
            <person name="Carver A."/>
            <person name="Chen C."/>
            <person name="Cichocki N."/>
            <person name="Clum A."/>
            <person name="Culley D."/>
            <person name="Crous P.W."/>
            <person name="Fauchery L."/>
            <person name="Girlanda M."/>
            <person name="Hayes R.D."/>
            <person name="Keri Z."/>
            <person name="LaButti K."/>
            <person name="Lipzen A."/>
            <person name="Lombard V."/>
            <person name="Magnuson J."/>
            <person name="Maillard F."/>
            <person name="Murat C."/>
            <person name="Nolan M."/>
            <person name="Ohm R.A."/>
            <person name="Pangilinan J."/>
            <person name="Pereira M.F."/>
            <person name="Perotto S."/>
            <person name="Peter M."/>
            <person name="Pfister S."/>
            <person name="Riley R."/>
            <person name="Sitrit Y."/>
            <person name="Stielow J.B."/>
            <person name="Szollosi G."/>
            <person name="Zifcakova L."/>
            <person name="Stursova M."/>
            <person name="Spatafora J.W."/>
            <person name="Tedersoo L."/>
            <person name="Vaario L.M."/>
            <person name="Yamada A."/>
            <person name="Yan M."/>
            <person name="Wang P."/>
            <person name="Xu J."/>
            <person name="Bruns T."/>
            <person name="Baldrian P."/>
            <person name="Vilgalys R."/>
            <person name="Dunand C."/>
            <person name="Henrissat B."/>
            <person name="Grigoriev I.V."/>
            <person name="Hibbett D."/>
            <person name="Nagy L.G."/>
            <person name="Martin F.M."/>
        </authorList>
    </citation>
    <scope>NUCLEOTIDE SEQUENCE</scope>
    <source>
        <strain evidence="7">BED1</strain>
    </source>
</reference>
<accession>A0AAD4GBD5</accession>
<reference evidence="7" key="1">
    <citation type="submission" date="2019-10" db="EMBL/GenBank/DDBJ databases">
        <authorList>
            <consortium name="DOE Joint Genome Institute"/>
            <person name="Kuo A."/>
            <person name="Miyauchi S."/>
            <person name="Kiss E."/>
            <person name="Drula E."/>
            <person name="Kohler A."/>
            <person name="Sanchez-Garcia M."/>
            <person name="Andreopoulos B."/>
            <person name="Barry K.W."/>
            <person name="Bonito G."/>
            <person name="Buee M."/>
            <person name="Carver A."/>
            <person name="Chen C."/>
            <person name="Cichocki N."/>
            <person name="Clum A."/>
            <person name="Culley D."/>
            <person name="Crous P.W."/>
            <person name="Fauchery L."/>
            <person name="Girlanda M."/>
            <person name="Hayes R."/>
            <person name="Keri Z."/>
            <person name="LaButti K."/>
            <person name="Lipzen A."/>
            <person name="Lombard V."/>
            <person name="Magnuson J."/>
            <person name="Maillard F."/>
            <person name="Morin E."/>
            <person name="Murat C."/>
            <person name="Nolan M."/>
            <person name="Ohm R."/>
            <person name="Pangilinan J."/>
            <person name="Pereira M."/>
            <person name="Perotto S."/>
            <person name="Peter M."/>
            <person name="Riley R."/>
            <person name="Sitrit Y."/>
            <person name="Stielow B."/>
            <person name="Szollosi G."/>
            <person name="Zifcakova L."/>
            <person name="Stursova M."/>
            <person name="Spatafora J.W."/>
            <person name="Tedersoo L."/>
            <person name="Vaario L.-M."/>
            <person name="Yamada A."/>
            <person name="Yan M."/>
            <person name="Wang P."/>
            <person name="Xu J."/>
            <person name="Bruns T."/>
            <person name="Baldrian P."/>
            <person name="Vilgalys R."/>
            <person name="Henrissat B."/>
            <person name="Grigoriev I.V."/>
            <person name="Hibbett D."/>
            <person name="Nagy L.G."/>
            <person name="Martin F.M."/>
        </authorList>
    </citation>
    <scope>NUCLEOTIDE SEQUENCE</scope>
    <source>
        <strain evidence="7">BED1</strain>
    </source>
</reference>
<comment type="caution">
    <text evidence="7">The sequence shown here is derived from an EMBL/GenBank/DDBJ whole genome shotgun (WGS) entry which is preliminary data.</text>
</comment>
<evidence type="ECO:0000256" key="1">
    <source>
        <dbReference type="ARBA" id="ARBA00010578"/>
    </source>
</evidence>